<dbReference type="PANTHER" id="PTHR45848">
    <property type="entry name" value="DUAL SPECIFICITY PROTEIN PHOSPHATASE 12 FAMILY MEMBER"/>
    <property type="match status" value="1"/>
</dbReference>
<name>A0A139GYJ7_9PEZI</name>
<keyword evidence="3" id="KW-0378">Hydrolase</keyword>
<organism evidence="6 7">
    <name type="scientific">Pseudocercospora musae</name>
    <dbReference type="NCBI Taxonomy" id="113226"/>
    <lineage>
        <taxon>Eukaryota</taxon>
        <taxon>Fungi</taxon>
        <taxon>Dikarya</taxon>
        <taxon>Ascomycota</taxon>
        <taxon>Pezizomycotina</taxon>
        <taxon>Dothideomycetes</taxon>
        <taxon>Dothideomycetidae</taxon>
        <taxon>Mycosphaerellales</taxon>
        <taxon>Mycosphaerellaceae</taxon>
        <taxon>Pseudocercospora</taxon>
    </lineage>
</organism>
<keyword evidence="4" id="KW-0904">Protein phosphatase</keyword>
<accession>A0A139GYJ7</accession>
<comment type="caution">
    <text evidence="6">The sequence shown here is derived from an EMBL/GenBank/DDBJ whole genome shotgun (WGS) entry which is preliminary data.</text>
</comment>
<evidence type="ECO:0000256" key="1">
    <source>
        <dbReference type="ARBA" id="ARBA00008601"/>
    </source>
</evidence>
<evidence type="ECO:0000256" key="4">
    <source>
        <dbReference type="ARBA" id="ARBA00022912"/>
    </source>
</evidence>
<evidence type="ECO:0000256" key="5">
    <source>
        <dbReference type="SAM" id="MobiDB-lite"/>
    </source>
</evidence>
<dbReference type="AlphaFoldDB" id="A0A139GYJ7"/>
<evidence type="ECO:0000313" key="6">
    <source>
        <dbReference type="EMBL" id="KXS95241.1"/>
    </source>
</evidence>
<dbReference type="GO" id="GO:0008138">
    <property type="term" value="F:protein tyrosine/serine/threonine phosphatase activity"/>
    <property type="evidence" value="ECO:0007669"/>
    <property type="project" value="TreeGrafter"/>
</dbReference>
<gene>
    <name evidence="6" type="ORF">AC579_879</name>
</gene>
<dbReference type="GO" id="GO:0005634">
    <property type="term" value="C:nucleus"/>
    <property type="evidence" value="ECO:0007669"/>
    <property type="project" value="TreeGrafter"/>
</dbReference>
<comment type="similarity">
    <text evidence="1">Belongs to the protein-tyrosine phosphatase family. Non-receptor class dual specificity subfamily.</text>
</comment>
<dbReference type="PANTHER" id="PTHR45848:SF4">
    <property type="entry name" value="DUAL SPECIFICITY PROTEIN PHOSPHATASE 12"/>
    <property type="match status" value="1"/>
</dbReference>
<dbReference type="EC" id="3.1.3.48" evidence="2"/>
<evidence type="ECO:0000256" key="3">
    <source>
        <dbReference type="ARBA" id="ARBA00022801"/>
    </source>
</evidence>
<feature type="compositionally biased region" description="Pro residues" evidence="5">
    <location>
        <begin position="93"/>
        <end position="102"/>
    </location>
</feature>
<reference evidence="6 7" key="1">
    <citation type="submission" date="2015-07" db="EMBL/GenBank/DDBJ databases">
        <title>Comparative genomics of the Sigatoka disease complex on banana suggests a link between parallel evolutionary changes in Pseudocercospora fijiensis and Pseudocercospora eumusae and increased virulence on the banana host.</title>
        <authorList>
            <person name="Chang T.-C."/>
            <person name="Salvucci A."/>
            <person name="Crous P.W."/>
            <person name="Stergiopoulos I."/>
        </authorList>
    </citation>
    <scope>NUCLEOTIDE SEQUENCE [LARGE SCALE GENOMIC DNA]</scope>
    <source>
        <strain evidence="6 7">CBS 116634</strain>
    </source>
</reference>
<evidence type="ECO:0000256" key="2">
    <source>
        <dbReference type="ARBA" id="ARBA00013064"/>
    </source>
</evidence>
<dbReference type="Gene3D" id="3.90.190.10">
    <property type="entry name" value="Protein tyrosine phosphatase superfamily"/>
    <property type="match status" value="1"/>
</dbReference>
<dbReference type="EMBL" id="LFZO01000905">
    <property type="protein sequence ID" value="KXS95241.1"/>
    <property type="molecule type" value="Genomic_DNA"/>
</dbReference>
<sequence length="281" mass="30820">MGNGQWAMGSGQWAKEMGAGRLRGRLREAQPQRWSCVVPQTPRITNNYHTHLLYGLSRRAYAHCTAFSRYVGLHGALVVCTLESGAGSVVQTVPPPPPPPSAKRPNNITTSTAQRPLSPTTSSSTCTLDLRCMALLDRVQADLDFYIGGLFTLRRRDALQDAGITHVLSVLKFKPDEKQFRPFTHKVVQVDDVDDENLLQHFEATNNFIQHGLDAGGGVLVHCFARLFAMHASLAHLQFEQTFAGLLYSVPAALPESGATRAARASKIFLLALCYQPLPTV</sequence>
<dbReference type="SUPFAM" id="SSF52799">
    <property type="entry name" value="(Phosphotyrosine protein) phosphatases II"/>
    <property type="match status" value="1"/>
</dbReference>
<feature type="region of interest" description="Disordered" evidence="5">
    <location>
        <begin position="90"/>
        <end position="124"/>
    </location>
</feature>
<dbReference type="InterPro" id="IPR029021">
    <property type="entry name" value="Prot-tyrosine_phosphatase-like"/>
</dbReference>
<protein>
    <recommendedName>
        <fullName evidence="2">protein-tyrosine-phosphatase</fullName>
        <ecNumber evidence="2">3.1.3.48</ecNumber>
    </recommendedName>
</protein>
<evidence type="ECO:0000313" key="7">
    <source>
        <dbReference type="Proteomes" id="UP000073492"/>
    </source>
</evidence>
<keyword evidence="7" id="KW-1185">Reference proteome</keyword>
<proteinExistence type="inferred from homology"/>
<feature type="compositionally biased region" description="Polar residues" evidence="5">
    <location>
        <begin position="104"/>
        <end position="115"/>
    </location>
</feature>
<dbReference type="GO" id="GO:0004725">
    <property type="term" value="F:protein tyrosine phosphatase activity"/>
    <property type="evidence" value="ECO:0007669"/>
    <property type="project" value="UniProtKB-EC"/>
</dbReference>
<dbReference type="Proteomes" id="UP000073492">
    <property type="component" value="Unassembled WGS sequence"/>
</dbReference>